<evidence type="ECO:0000313" key="4">
    <source>
        <dbReference type="Proteomes" id="UP000285875"/>
    </source>
</evidence>
<dbReference type="RefSeq" id="WP_028702017.1">
    <property type="nucleotide sequence ID" value="NZ_CP025570.1"/>
</dbReference>
<dbReference type="KEGG" id="aji:C0Z10_00635"/>
<keyword evidence="3" id="KW-1185">Reference proteome</keyword>
<dbReference type="GeneID" id="82884494"/>
<dbReference type="STRING" id="1122997.GCA_000425285_00109"/>
<dbReference type="AlphaFoldDB" id="A0A3Q9UMV4"/>
<organism evidence="2 3">
    <name type="scientific">Acidipropionibacterium jensenii</name>
    <dbReference type="NCBI Taxonomy" id="1749"/>
    <lineage>
        <taxon>Bacteria</taxon>
        <taxon>Bacillati</taxon>
        <taxon>Actinomycetota</taxon>
        <taxon>Actinomycetes</taxon>
        <taxon>Propionibacteriales</taxon>
        <taxon>Propionibacteriaceae</taxon>
        <taxon>Acidipropionibacterium</taxon>
    </lineage>
</organism>
<evidence type="ECO:0000313" key="3">
    <source>
        <dbReference type="Proteomes" id="UP000277858"/>
    </source>
</evidence>
<protein>
    <submittedName>
        <fullName evidence="2">Uncharacterized protein</fullName>
    </submittedName>
</protein>
<sequence length="131" mass="14521">MASQRADDARRRIELEEQDRRREGAAAQVLIDGFVVAARDRGIATEPLIAQLLDGHTARTDRHGWYLNASHSLAIGENGEYFQLVVAGGFRERLRGVRLETSLPPLHVGRGGRDGETGYLKEFLAWRLAAG</sequence>
<dbReference type="EMBL" id="LR134473">
    <property type="protein sequence ID" value="VEI03534.1"/>
    <property type="molecule type" value="Genomic_DNA"/>
</dbReference>
<dbReference type="EMBL" id="CP025570">
    <property type="protein sequence ID" value="AZZ38500.1"/>
    <property type="molecule type" value="Genomic_DNA"/>
</dbReference>
<reference evidence="1" key="3">
    <citation type="journal article" date="2019" name="Microorganisms">
        <title>Red-Brown Pigmentation of Acidipropionibacterium jensenii Is Tied to Haemolytic Activity and cyl-Like Gene Cluster.</title>
        <authorList>
            <person name="Deptula P."/>
            <person name="Loivamaa I."/>
            <person name="Smolander O.P."/>
            <person name="Laine P."/>
            <person name="Roberts R.J."/>
            <person name="Piironen V."/>
            <person name="Paulin L."/>
            <person name="Savijoki K."/>
            <person name="Auvinen P."/>
            <person name="Varmanen P."/>
        </authorList>
    </citation>
    <scope>NUCLEOTIDE SEQUENCE</scope>
    <source>
        <strain evidence="1">JS280</strain>
    </source>
</reference>
<dbReference type="Proteomes" id="UP000285875">
    <property type="component" value="Chromosome"/>
</dbReference>
<accession>A0A3Q9UMV4</accession>
<evidence type="ECO:0000313" key="2">
    <source>
        <dbReference type="EMBL" id="VEI03534.1"/>
    </source>
</evidence>
<name>A0A3Q9UMV4_9ACTN</name>
<reference evidence="4" key="1">
    <citation type="submission" date="2017-12" db="EMBL/GenBank/DDBJ databases">
        <title>Whole genome sequencing of Acidipropionibacterium jensenii strains JS279 and JS280.</title>
        <authorList>
            <person name="Deptula P."/>
            <person name="Laine P."/>
            <person name="Smolander O.-P."/>
            <person name="Paulin L."/>
            <person name="Auvinen P."/>
            <person name="Varmanen P."/>
        </authorList>
    </citation>
    <scope>NUCLEOTIDE SEQUENCE [LARGE SCALE GENOMIC DNA]</scope>
    <source>
        <strain evidence="4">JS280</strain>
    </source>
</reference>
<gene>
    <name evidence="1" type="ORF">C0Z10_00635</name>
    <name evidence="2" type="ORF">NCTC13652_01741</name>
</gene>
<evidence type="ECO:0000313" key="1">
    <source>
        <dbReference type="EMBL" id="AZZ38500.1"/>
    </source>
</evidence>
<dbReference type="Proteomes" id="UP000277858">
    <property type="component" value="Chromosome"/>
</dbReference>
<proteinExistence type="predicted"/>
<dbReference type="OrthoDB" id="3254362at2"/>
<reference evidence="2 3" key="2">
    <citation type="submission" date="2018-12" db="EMBL/GenBank/DDBJ databases">
        <authorList>
            <consortium name="Pathogen Informatics"/>
        </authorList>
    </citation>
    <scope>NUCLEOTIDE SEQUENCE [LARGE SCALE GENOMIC DNA]</scope>
    <source>
        <strain evidence="2 3">NCTC13652</strain>
    </source>
</reference>